<keyword evidence="1" id="KW-0326">Glycosidase</keyword>
<name>A0A1G9VUL8_9ACTN</name>
<dbReference type="SUPFAM" id="SSF49265">
    <property type="entry name" value="Fibronectin type III"/>
    <property type="match status" value="1"/>
</dbReference>
<evidence type="ECO:0000256" key="2">
    <source>
        <dbReference type="ARBA" id="ARBA00023326"/>
    </source>
</evidence>
<dbReference type="EMBL" id="FNIC01000001">
    <property type="protein sequence ID" value="SDM75843.1"/>
    <property type="molecule type" value="Genomic_DNA"/>
</dbReference>
<evidence type="ECO:0008006" key="5">
    <source>
        <dbReference type="Google" id="ProtNLM"/>
    </source>
</evidence>
<keyword evidence="4" id="KW-1185">Reference proteome</keyword>
<dbReference type="CDD" id="cd00063">
    <property type="entry name" value="FN3"/>
    <property type="match status" value="1"/>
</dbReference>
<dbReference type="InterPro" id="IPR036116">
    <property type="entry name" value="FN3_sf"/>
</dbReference>
<keyword evidence="2" id="KW-0119">Carbohydrate metabolism</keyword>
<evidence type="ECO:0000313" key="4">
    <source>
        <dbReference type="Proteomes" id="UP000199004"/>
    </source>
</evidence>
<dbReference type="InterPro" id="IPR003961">
    <property type="entry name" value="FN3_dom"/>
</dbReference>
<keyword evidence="2" id="KW-0624">Polysaccharide degradation</keyword>
<dbReference type="GO" id="GO:0016798">
    <property type="term" value="F:hydrolase activity, acting on glycosyl bonds"/>
    <property type="evidence" value="ECO:0007669"/>
    <property type="project" value="UniProtKB-KW"/>
</dbReference>
<dbReference type="AlphaFoldDB" id="A0A1G9VUL8"/>
<dbReference type="Proteomes" id="UP000199004">
    <property type="component" value="Unassembled WGS sequence"/>
</dbReference>
<reference evidence="3 4" key="1">
    <citation type="submission" date="2016-10" db="EMBL/GenBank/DDBJ databases">
        <authorList>
            <person name="de Groot N.N."/>
        </authorList>
    </citation>
    <scope>NUCLEOTIDE SEQUENCE [LARGE SCALE GENOMIC DNA]</scope>
    <source>
        <strain evidence="3 4">CGMCC 1.11147</strain>
    </source>
</reference>
<evidence type="ECO:0000256" key="1">
    <source>
        <dbReference type="ARBA" id="ARBA00023295"/>
    </source>
</evidence>
<evidence type="ECO:0000313" key="3">
    <source>
        <dbReference type="EMBL" id="SDM75843.1"/>
    </source>
</evidence>
<sequence length="230" mass="25303">MMLMTGLALVPRAVASADEPPDTTPPQIDLNPCYGEETSCRRVYAEVFGNLEPGDDLAVLGARIGDTVVEEHVYDDGTGFVPHGWFISYGNDVYTEVDYALSIEVPRGTTDLTFYARDLEGNTSELTTMVLGPIPPGPVPRLRANLVGGRSARVAWGQPALHTSCCPRYVVRTPRRPPRWTRVGPPGGFILGETYRRLSPGWHRFTVRTHTEGGVGPARTVRLFVPRQSR</sequence>
<protein>
    <recommendedName>
        <fullName evidence="5">Fibronectin type-III domain-containing protein</fullName>
    </recommendedName>
</protein>
<dbReference type="GO" id="GO:0000272">
    <property type="term" value="P:polysaccharide catabolic process"/>
    <property type="evidence" value="ECO:0007669"/>
    <property type="project" value="UniProtKB-KW"/>
</dbReference>
<dbReference type="STRING" id="1005944.SAMN05192576_0868"/>
<gene>
    <name evidence="3" type="ORF">SAMN05192576_0868</name>
</gene>
<keyword evidence="1" id="KW-0378">Hydrolase</keyword>
<organism evidence="3 4">
    <name type="scientific">Nocardioides szechwanensis</name>
    <dbReference type="NCBI Taxonomy" id="1005944"/>
    <lineage>
        <taxon>Bacteria</taxon>
        <taxon>Bacillati</taxon>
        <taxon>Actinomycetota</taxon>
        <taxon>Actinomycetes</taxon>
        <taxon>Propionibacteriales</taxon>
        <taxon>Nocardioidaceae</taxon>
        <taxon>Nocardioides</taxon>
    </lineage>
</organism>
<proteinExistence type="predicted"/>
<accession>A0A1G9VUL8</accession>